<evidence type="ECO:0000259" key="2">
    <source>
        <dbReference type="PROSITE" id="PS00028"/>
    </source>
</evidence>
<sequence length="88" mass="9851">MSQIQTAVPADETPAGECEYCGQPFPTGKRLSLHKGVRHPDRLDESERKAFASTFSAEGDSLRRLRLKMLGVLILLYFAFLMVYAVFA</sequence>
<dbReference type="RefSeq" id="WP_174242505.1">
    <property type="nucleotide sequence ID" value="NZ_JAHQXF010000003.1"/>
</dbReference>
<dbReference type="PROSITE" id="PS00028">
    <property type="entry name" value="ZINC_FINGER_C2H2_1"/>
    <property type="match status" value="1"/>
</dbReference>
<dbReference type="Proteomes" id="UP000766550">
    <property type="component" value="Unassembled WGS sequence"/>
</dbReference>
<evidence type="ECO:0000256" key="1">
    <source>
        <dbReference type="SAM" id="Phobius"/>
    </source>
</evidence>
<proteinExistence type="predicted"/>
<dbReference type="InterPro" id="IPR013087">
    <property type="entry name" value="Znf_C2H2_type"/>
</dbReference>
<accession>A0A8J7YGE1</accession>
<dbReference type="EMBL" id="JAHQXF010000003">
    <property type="protein sequence ID" value="MBV0926003.1"/>
    <property type="molecule type" value="Genomic_DNA"/>
</dbReference>
<keyword evidence="4" id="KW-1185">Reference proteome</keyword>
<feature type="transmembrane region" description="Helical" evidence="1">
    <location>
        <begin position="69"/>
        <end position="87"/>
    </location>
</feature>
<name>A0A8J7YGE1_9EURY</name>
<keyword evidence="1" id="KW-1133">Transmembrane helix</keyword>
<protein>
    <submittedName>
        <fullName evidence="3">DNA-binding protein</fullName>
    </submittedName>
</protein>
<evidence type="ECO:0000313" key="3">
    <source>
        <dbReference type="EMBL" id="MBV0926003.1"/>
    </source>
</evidence>
<organism evidence="3 4">
    <name type="scientific">Haloarcula limicola</name>
    <dbReference type="NCBI Taxonomy" id="1429915"/>
    <lineage>
        <taxon>Archaea</taxon>
        <taxon>Methanobacteriati</taxon>
        <taxon>Methanobacteriota</taxon>
        <taxon>Stenosarchaea group</taxon>
        <taxon>Halobacteria</taxon>
        <taxon>Halobacteriales</taxon>
        <taxon>Haloarculaceae</taxon>
        <taxon>Haloarcula</taxon>
    </lineage>
</organism>
<dbReference type="GO" id="GO:0003677">
    <property type="term" value="F:DNA binding"/>
    <property type="evidence" value="ECO:0007669"/>
    <property type="project" value="UniProtKB-KW"/>
</dbReference>
<keyword evidence="1" id="KW-0812">Transmembrane</keyword>
<gene>
    <name evidence="3" type="ORF">KTS45_17505</name>
</gene>
<keyword evidence="1" id="KW-0472">Membrane</keyword>
<dbReference type="OrthoDB" id="293088at2157"/>
<evidence type="ECO:0000313" key="4">
    <source>
        <dbReference type="Proteomes" id="UP000766550"/>
    </source>
</evidence>
<comment type="caution">
    <text evidence="3">The sequence shown here is derived from an EMBL/GenBank/DDBJ whole genome shotgun (WGS) entry which is preliminary data.</text>
</comment>
<feature type="domain" description="C2H2-type" evidence="2">
    <location>
        <begin position="18"/>
        <end position="39"/>
    </location>
</feature>
<reference evidence="3 4" key="1">
    <citation type="submission" date="2021-06" db="EMBL/GenBank/DDBJ databases">
        <title>New haloarchaea isolates fom saline soil.</title>
        <authorList>
            <person name="Duran-Viseras A."/>
            <person name="Sanchez-Porro C.S."/>
            <person name="Ventosa A."/>
        </authorList>
    </citation>
    <scope>NUCLEOTIDE SEQUENCE [LARGE SCALE GENOMIC DNA]</scope>
    <source>
        <strain evidence="3 4">JCM 183640</strain>
    </source>
</reference>
<keyword evidence="3" id="KW-0238">DNA-binding</keyword>
<dbReference type="AlphaFoldDB" id="A0A8J7YGE1"/>